<evidence type="ECO:0000313" key="6">
    <source>
        <dbReference type="Proteomes" id="UP000321436"/>
    </source>
</evidence>
<comment type="similarity">
    <text evidence="2">Belongs to the class-A beta-lactamase family.</text>
</comment>
<dbReference type="Pfam" id="PF13354">
    <property type="entry name" value="Beta-lactamase2"/>
    <property type="match status" value="1"/>
</dbReference>
<dbReference type="PANTHER" id="PTHR35333:SF3">
    <property type="entry name" value="BETA-LACTAMASE-TYPE TRANSPEPTIDASE FOLD CONTAINING PROTEIN"/>
    <property type="match status" value="1"/>
</dbReference>
<dbReference type="Proteomes" id="UP000321436">
    <property type="component" value="Unassembled WGS sequence"/>
</dbReference>
<accession>A0A512RM61</accession>
<comment type="catalytic activity">
    <reaction evidence="1">
        <text>a beta-lactam + H2O = a substituted beta-amino acid</text>
        <dbReference type="Rhea" id="RHEA:20401"/>
        <dbReference type="ChEBI" id="CHEBI:15377"/>
        <dbReference type="ChEBI" id="CHEBI:35627"/>
        <dbReference type="ChEBI" id="CHEBI:140347"/>
        <dbReference type="EC" id="3.5.2.6"/>
    </reaction>
</comment>
<name>A0A512RM61_9BACT</name>
<evidence type="ECO:0000259" key="4">
    <source>
        <dbReference type="Pfam" id="PF13354"/>
    </source>
</evidence>
<keyword evidence="6" id="KW-1185">Reference proteome</keyword>
<evidence type="ECO:0000256" key="1">
    <source>
        <dbReference type="ARBA" id="ARBA00001526"/>
    </source>
</evidence>
<dbReference type="InterPro" id="IPR012338">
    <property type="entry name" value="Beta-lactam/transpept-like"/>
</dbReference>
<organism evidence="5 6">
    <name type="scientific">Chitinophaga cymbidii</name>
    <dbReference type="NCBI Taxonomy" id="1096750"/>
    <lineage>
        <taxon>Bacteria</taxon>
        <taxon>Pseudomonadati</taxon>
        <taxon>Bacteroidota</taxon>
        <taxon>Chitinophagia</taxon>
        <taxon>Chitinophagales</taxon>
        <taxon>Chitinophagaceae</taxon>
        <taxon>Chitinophaga</taxon>
    </lineage>
</organism>
<dbReference type="EMBL" id="BKAU01000002">
    <property type="protein sequence ID" value="GEP96786.1"/>
    <property type="molecule type" value="Genomic_DNA"/>
</dbReference>
<feature type="domain" description="Beta-lactamase class A catalytic" evidence="4">
    <location>
        <begin position="51"/>
        <end position="331"/>
    </location>
</feature>
<dbReference type="GO" id="GO:0008800">
    <property type="term" value="F:beta-lactamase activity"/>
    <property type="evidence" value="ECO:0007669"/>
    <property type="project" value="UniProtKB-EC"/>
</dbReference>
<proteinExistence type="inferred from homology"/>
<dbReference type="AlphaFoldDB" id="A0A512RM61"/>
<dbReference type="Gene3D" id="3.40.710.10">
    <property type="entry name" value="DD-peptidase/beta-lactamase superfamily"/>
    <property type="match status" value="1"/>
</dbReference>
<evidence type="ECO:0000256" key="2">
    <source>
        <dbReference type="ARBA" id="ARBA00009009"/>
    </source>
</evidence>
<comment type="caution">
    <text evidence="5">The sequence shown here is derived from an EMBL/GenBank/DDBJ whole genome shotgun (WGS) entry which is preliminary data.</text>
</comment>
<dbReference type="PANTHER" id="PTHR35333">
    <property type="entry name" value="BETA-LACTAMASE"/>
    <property type="match status" value="1"/>
</dbReference>
<dbReference type="EC" id="3.5.2.6" evidence="3"/>
<dbReference type="GO" id="GO:0046677">
    <property type="term" value="P:response to antibiotic"/>
    <property type="evidence" value="ECO:0007669"/>
    <property type="project" value="InterPro"/>
</dbReference>
<gene>
    <name evidence="5" type="ORF">CCY01nite_30460</name>
</gene>
<dbReference type="InterPro" id="IPR045155">
    <property type="entry name" value="Beta-lactam_cat"/>
</dbReference>
<dbReference type="SUPFAM" id="SSF56601">
    <property type="entry name" value="beta-lactamase/transpeptidase-like"/>
    <property type="match status" value="1"/>
</dbReference>
<dbReference type="RefSeq" id="WP_146863443.1">
    <property type="nucleotide sequence ID" value="NZ_BKAU01000002.1"/>
</dbReference>
<reference evidence="5 6" key="1">
    <citation type="submission" date="2019-07" db="EMBL/GenBank/DDBJ databases">
        <title>Whole genome shotgun sequence of Chitinophaga cymbidii NBRC 109752.</title>
        <authorList>
            <person name="Hosoyama A."/>
            <person name="Uohara A."/>
            <person name="Ohji S."/>
            <person name="Ichikawa N."/>
        </authorList>
    </citation>
    <scope>NUCLEOTIDE SEQUENCE [LARGE SCALE GENOMIC DNA]</scope>
    <source>
        <strain evidence="5 6">NBRC 109752</strain>
    </source>
</reference>
<dbReference type="InterPro" id="IPR000871">
    <property type="entry name" value="Beta-lactam_class-A"/>
</dbReference>
<dbReference type="GO" id="GO:0030655">
    <property type="term" value="P:beta-lactam antibiotic catabolic process"/>
    <property type="evidence" value="ECO:0007669"/>
    <property type="project" value="InterPro"/>
</dbReference>
<dbReference type="OrthoDB" id="1884322at2"/>
<evidence type="ECO:0000313" key="5">
    <source>
        <dbReference type="EMBL" id="GEP96786.1"/>
    </source>
</evidence>
<protein>
    <recommendedName>
        <fullName evidence="3">beta-lactamase</fullName>
        <ecNumber evidence="3">3.5.2.6</ecNumber>
    </recommendedName>
</protein>
<sequence>MASNNHKYLDSLLQANASRLSPVLQDPEAHRLQIIYTQIDRDARNKPVFTDFTFHLSPKQYFYPASTVKMPTALLALEKLNRLGVDKFTPMYTDSLQGISEAVTADSSAADGQPSVAHYIKKIFLVSDNDAFNRLYEFLGQEEFNRALWEKGYASAEIRHRLSVSLSAEANGTTNAVRFEKDGKQLYRQPAQKSNIQFSPRHDEAGTSHMANGRLVEGPFNFSAKNRISLSDLHQMLKSIIFPESVTSGHAFRLTEDDYRFLYRYMSQQPTETTWPAYDSTEFHRNYVKYLLAGADKAVQLPPGVRIFNKPGWAYGFLTDVAYIVDVDKGVEFLLSATLYVNKDGVIGDDRYDFESTGKPFLRELGKIIYEAEIQRTRKYKPDLERYKLTYDKQ</sequence>
<evidence type="ECO:0000256" key="3">
    <source>
        <dbReference type="ARBA" id="ARBA00012865"/>
    </source>
</evidence>